<dbReference type="InterPro" id="IPR036280">
    <property type="entry name" value="Multihaem_cyt_sf"/>
</dbReference>
<feature type="chain" id="PRO_5037636347" evidence="8">
    <location>
        <begin position="32"/>
        <end position="268"/>
    </location>
</feature>
<dbReference type="GO" id="GO:0046872">
    <property type="term" value="F:metal ion binding"/>
    <property type="evidence" value="ECO:0007669"/>
    <property type="project" value="UniProtKB-KW"/>
</dbReference>
<evidence type="ECO:0000256" key="4">
    <source>
        <dbReference type="ARBA" id="ARBA00022723"/>
    </source>
</evidence>
<evidence type="ECO:0000313" key="10">
    <source>
        <dbReference type="EMBL" id="MBT9315130.1"/>
    </source>
</evidence>
<evidence type="ECO:0000259" key="9">
    <source>
        <dbReference type="Pfam" id="PF14537"/>
    </source>
</evidence>
<keyword evidence="2" id="KW-0813">Transport</keyword>
<dbReference type="InterPro" id="IPR012286">
    <property type="entry name" value="Tetrahaem_cytochrome"/>
</dbReference>
<keyword evidence="11" id="KW-1185">Reference proteome</keyword>
<name>A0A947GGV9_9CYAN</name>
<keyword evidence="3" id="KW-0349">Heme</keyword>
<evidence type="ECO:0000256" key="5">
    <source>
        <dbReference type="ARBA" id="ARBA00022729"/>
    </source>
</evidence>
<sequence length="268" mass="29842">MRLVINPWLRSLVLVALCVMLVLGTSRTAKASTQEELSDITTQWQTSVHALNDINCASCHQSKETKEFLAEPNHETCQSCHEQAVDTFLLSKHGIRLLEGDAPLTPAMARLPMRQDAMQHQMNCNACHDVHSVNTVEASVDACLTCHNDNHSLNYQNSKHAELFAASNELPRPGAGAVSCATCHLPRVVAEFDDTLVHVNHNNTYNLKPQDRMVGDVCMNCHGIEYSYNSIFDPELVEANFDRPPTLELQSFDLMKAAEQRRTGNTSE</sequence>
<reference evidence="10" key="2">
    <citation type="journal article" date="2021" name="Mar. Drugs">
        <title>Genome Reduction and Secondary Metabolism of the Marine Sponge-Associated Cyanobacterium Leptothoe.</title>
        <authorList>
            <person name="Konstantinou D."/>
            <person name="Popin R.V."/>
            <person name="Fewer D.P."/>
            <person name="Sivonen K."/>
            <person name="Gkelis S."/>
        </authorList>
    </citation>
    <scope>NUCLEOTIDE SEQUENCE</scope>
    <source>
        <strain evidence="10">TAU-MAC 1115</strain>
    </source>
</reference>
<comment type="caution">
    <text evidence="10">The sequence shown here is derived from an EMBL/GenBank/DDBJ whole genome shotgun (WGS) entry which is preliminary data.</text>
</comment>
<dbReference type="Gene3D" id="3.90.10.10">
    <property type="entry name" value="Cytochrome C3"/>
    <property type="match status" value="1"/>
</dbReference>
<dbReference type="PANTHER" id="PTHR35038:SF6">
    <property type="entry name" value="SURFACE LOCALIZED DECAHEME CYTOCHROME C LIPOPROTEIN"/>
    <property type="match status" value="1"/>
</dbReference>
<dbReference type="EMBL" id="JADOES010000009">
    <property type="protein sequence ID" value="MBT9315130.1"/>
    <property type="molecule type" value="Genomic_DNA"/>
</dbReference>
<evidence type="ECO:0000256" key="8">
    <source>
        <dbReference type="SAM" id="SignalP"/>
    </source>
</evidence>
<feature type="signal peptide" evidence="8">
    <location>
        <begin position="1"/>
        <end position="31"/>
    </location>
</feature>
<dbReference type="GO" id="GO:0030313">
    <property type="term" value="C:cell envelope"/>
    <property type="evidence" value="ECO:0007669"/>
    <property type="project" value="UniProtKB-SubCell"/>
</dbReference>
<accession>A0A947GGV9</accession>
<reference evidence="10" key="1">
    <citation type="submission" date="2020-11" db="EMBL/GenBank/DDBJ databases">
        <authorList>
            <person name="Konstantinou D."/>
            <person name="Gkelis S."/>
            <person name="Popin R."/>
            <person name="Fewer D."/>
            <person name="Sivonen K."/>
        </authorList>
    </citation>
    <scope>NUCLEOTIDE SEQUENCE</scope>
    <source>
        <strain evidence="10">TAU-MAC 1115</strain>
    </source>
</reference>
<evidence type="ECO:0000313" key="11">
    <source>
        <dbReference type="Proteomes" id="UP000717364"/>
    </source>
</evidence>
<dbReference type="InterPro" id="IPR051829">
    <property type="entry name" value="Multiheme_Cytochr_ET"/>
</dbReference>
<dbReference type="Proteomes" id="UP000717364">
    <property type="component" value="Unassembled WGS sequence"/>
</dbReference>
<keyword evidence="7" id="KW-0408">Iron</keyword>
<dbReference type="GO" id="GO:0016491">
    <property type="term" value="F:oxidoreductase activity"/>
    <property type="evidence" value="ECO:0007669"/>
    <property type="project" value="TreeGrafter"/>
</dbReference>
<dbReference type="SUPFAM" id="SSF48695">
    <property type="entry name" value="Multiheme cytochromes"/>
    <property type="match status" value="1"/>
</dbReference>
<evidence type="ECO:0000256" key="6">
    <source>
        <dbReference type="ARBA" id="ARBA00022982"/>
    </source>
</evidence>
<comment type="subcellular location">
    <subcellularLocation>
        <location evidence="1">Cell envelope</location>
    </subcellularLocation>
</comment>
<proteinExistence type="predicted"/>
<feature type="domain" description="Tetrahaem cytochrome" evidence="9">
    <location>
        <begin position="48"/>
        <end position="85"/>
    </location>
</feature>
<organism evidence="10 11">
    <name type="scientific">Leptothoe spongobia TAU-MAC 1115</name>
    <dbReference type="NCBI Taxonomy" id="1967444"/>
    <lineage>
        <taxon>Bacteria</taxon>
        <taxon>Bacillati</taxon>
        <taxon>Cyanobacteriota</taxon>
        <taxon>Cyanophyceae</taxon>
        <taxon>Nodosilineales</taxon>
        <taxon>Cymatolegaceae</taxon>
        <taxon>Leptothoe</taxon>
        <taxon>Leptothoe spongobia</taxon>
    </lineage>
</organism>
<keyword evidence="6" id="KW-0249">Electron transport</keyword>
<protein>
    <submittedName>
        <fullName evidence="10">Cytochrome c3 family protein</fullName>
    </submittedName>
</protein>
<evidence type="ECO:0000256" key="7">
    <source>
        <dbReference type="ARBA" id="ARBA00023004"/>
    </source>
</evidence>
<dbReference type="Pfam" id="PF14537">
    <property type="entry name" value="Cytochrom_c3_2"/>
    <property type="match status" value="1"/>
</dbReference>
<dbReference type="AlphaFoldDB" id="A0A947GGV9"/>
<evidence type="ECO:0000256" key="1">
    <source>
        <dbReference type="ARBA" id="ARBA00004196"/>
    </source>
</evidence>
<keyword evidence="4" id="KW-0479">Metal-binding</keyword>
<evidence type="ECO:0000256" key="2">
    <source>
        <dbReference type="ARBA" id="ARBA00022448"/>
    </source>
</evidence>
<gene>
    <name evidence="10" type="ORF">IXB50_06805</name>
</gene>
<keyword evidence="5 8" id="KW-0732">Signal</keyword>
<dbReference type="Gene3D" id="1.10.1130.10">
    <property type="entry name" value="Flavocytochrome C3, Chain A"/>
    <property type="match status" value="1"/>
</dbReference>
<dbReference type="PANTHER" id="PTHR35038">
    <property type="entry name" value="DISSIMILATORY SULFITE REDUCTASE SIRA"/>
    <property type="match status" value="1"/>
</dbReference>
<evidence type="ECO:0000256" key="3">
    <source>
        <dbReference type="ARBA" id="ARBA00022617"/>
    </source>
</evidence>